<dbReference type="AlphaFoldDB" id="A0A160VF61"/>
<proteinExistence type="predicted"/>
<dbReference type="EMBL" id="FAXC01000206">
    <property type="protein sequence ID" value="CUV09236.1"/>
    <property type="molecule type" value="Genomic_DNA"/>
</dbReference>
<sequence>MAKIQYKSISDSITLKVETIGLIDAIWPIKNAYTTNFDTTHFGLITFKKKIKQDNLKQSVLIELKNEVLHYNNQTKDRSDSTQTMFTMFARLNRQHQEILDTKWFEIDHEGKPMRGRFLWGETETIKVGNTNILCDHIRMDMEYLNGSNGFLESTDRLMHYAPDPDAVRQIWVERNGNRRIIKVSMTAYGFPFNFVIQNE</sequence>
<name>A0A160VF61_9ZZZZ</name>
<organism evidence="1">
    <name type="scientific">hydrothermal vent metagenome</name>
    <dbReference type="NCBI Taxonomy" id="652676"/>
    <lineage>
        <taxon>unclassified sequences</taxon>
        <taxon>metagenomes</taxon>
        <taxon>ecological metagenomes</taxon>
    </lineage>
</organism>
<accession>A0A160VF61</accession>
<protein>
    <submittedName>
        <fullName evidence="1">Uncharacterized protein</fullName>
    </submittedName>
</protein>
<gene>
    <name evidence="1" type="ORF">MGWOODY_Mmi2197</name>
</gene>
<reference evidence="1" key="1">
    <citation type="submission" date="2015-10" db="EMBL/GenBank/DDBJ databases">
        <authorList>
            <person name="Gilbert D.G."/>
        </authorList>
    </citation>
    <scope>NUCLEOTIDE SEQUENCE</scope>
</reference>
<evidence type="ECO:0000313" key="1">
    <source>
        <dbReference type="EMBL" id="CUV09236.1"/>
    </source>
</evidence>